<keyword evidence="3" id="KW-1185">Reference proteome</keyword>
<feature type="region of interest" description="Disordered" evidence="1">
    <location>
        <begin position="131"/>
        <end position="161"/>
    </location>
</feature>
<dbReference type="EMBL" id="KZ825842">
    <property type="protein sequence ID" value="PYH96102.1"/>
    <property type="molecule type" value="Genomic_DNA"/>
</dbReference>
<evidence type="ECO:0000313" key="2">
    <source>
        <dbReference type="EMBL" id="PYH96102.1"/>
    </source>
</evidence>
<evidence type="ECO:0000313" key="3">
    <source>
        <dbReference type="Proteomes" id="UP000247810"/>
    </source>
</evidence>
<proteinExistence type="predicted"/>
<accession>A0A319EWT9</accession>
<feature type="compositionally biased region" description="Basic and acidic residues" evidence="1">
    <location>
        <begin position="131"/>
        <end position="149"/>
    </location>
</feature>
<dbReference type="AlphaFoldDB" id="A0A319EWT9"/>
<gene>
    <name evidence="2" type="ORF">BO71DRAFT_482293</name>
</gene>
<organism evidence="2 3">
    <name type="scientific">Aspergillus ellipticus CBS 707.79</name>
    <dbReference type="NCBI Taxonomy" id="1448320"/>
    <lineage>
        <taxon>Eukaryota</taxon>
        <taxon>Fungi</taxon>
        <taxon>Dikarya</taxon>
        <taxon>Ascomycota</taxon>
        <taxon>Pezizomycotina</taxon>
        <taxon>Eurotiomycetes</taxon>
        <taxon>Eurotiomycetidae</taxon>
        <taxon>Eurotiales</taxon>
        <taxon>Aspergillaceae</taxon>
        <taxon>Aspergillus</taxon>
        <taxon>Aspergillus subgen. Circumdati</taxon>
    </lineage>
</organism>
<reference evidence="2 3" key="1">
    <citation type="submission" date="2018-02" db="EMBL/GenBank/DDBJ databases">
        <title>The genomes of Aspergillus section Nigri reveals drivers in fungal speciation.</title>
        <authorList>
            <consortium name="DOE Joint Genome Institute"/>
            <person name="Vesth T.C."/>
            <person name="Nybo J."/>
            <person name="Theobald S."/>
            <person name="Brandl J."/>
            <person name="Frisvad J.C."/>
            <person name="Nielsen K.F."/>
            <person name="Lyhne E.K."/>
            <person name="Kogle M.E."/>
            <person name="Kuo A."/>
            <person name="Riley R."/>
            <person name="Clum A."/>
            <person name="Nolan M."/>
            <person name="Lipzen A."/>
            <person name="Salamov A."/>
            <person name="Henrissat B."/>
            <person name="Wiebenga A."/>
            <person name="De vries R.P."/>
            <person name="Grigoriev I.V."/>
            <person name="Mortensen U.H."/>
            <person name="Andersen M.R."/>
            <person name="Baker S.E."/>
        </authorList>
    </citation>
    <scope>NUCLEOTIDE SEQUENCE [LARGE SCALE GENOMIC DNA]</scope>
    <source>
        <strain evidence="2 3">CBS 707.79</strain>
    </source>
</reference>
<sequence>MPGAFFPGQEQQQQKWQQQQRPRHTTITPTITPTITLTLTMAPLLAPYTIMTQQNEKSREKGTTCRYGTWWFRGGLFSLSQRNGVPSVYFFVADEDEEDGGIPSPKENYFFLPIVENLLIIDLMQMAKLNEDSKTESASRSDPTGRDMSENLSDEDSDHEIPLEAIVDEIEDEEVHDSDAAECDENKYWNDADLSYSPSQNAFESGVYRVIYCPLGPNDWEHLLAKKLTTYPKSNHGIENSMRELLRERRPGIPSLSMRLRVMRSYWTNVKSATIFRVANKHSSFYWTVEELSVSQNCVQSLDNSLTPAFLPTAPRAGSLFGSDILTNHIALPQTSKHTLRILPPGPNVAEASKREVSETDVNGAEVLVMFDYEGFCEESTFFRPDRKIPHMCPQIFKSFTAETYIFQGSIPDYGHNKPPRNLRTLNTLSHVHGYLGESISGDNFQALLLNPRIFRGLATT</sequence>
<name>A0A319EWT9_9EURO</name>
<dbReference type="Proteomes" id="UP000247810">
    <property type="component" value="Unassembled WGS sequence"/>
</dbReference>
<dbReference type="VEuPathDB" id="FungiDB:BO71DRAFT_482293"/>
<feature type="compositionally biased region" description="Low complexity" evidence="1">
    <location>
        <begin position="9"/>
        <end position="26"/>
    </location>
</feature>
<feature type="region of interest" description="Disordered" evidence="1">
    <location>
        <begin position="1"/>
        <end position="26"/>
    </location>
</feature>
<protein>
    <submittedName>
        <fullName evidence="2">Uncharacterized protein</fullName>
    </submittedName>
</protein>
<evidence type="ECO:0000256" key="1">
    <source>
        <dbReference type="SAM" id="MobiDB-lite"/>
    </source>
</evidence>